<reference evidence="2 3" key="1">
    <citation type="journal article" date="2016" name="Nat. Commun.">
        <title>Thousands of microbial genomes shed light on interconnected biogeochemical processes in an aquifer system.</title>
        <authorList>
            <person name="Anantharaman K."/>
            <person name="Brown C.T."/>
            <person name="Hug L.A."/>
            <person name="Sharon I."/>
            <person name="Castelle C.J."/>
            <person name="Probst A.J."/>
            <person name="Thomas B.C."/>
            <person name="Singh A."/>
            <person name="Wilkins M.J."/>
            <person name="Karaoz U."/>
            <person name="Brodie E.L."/>
            <person name="Williams K.H."/>
            <person name="Hubbard S.S."/>
            <person name="Banfield J.F."/>
        </authorList>
    </citation>
    <scope>NUCLEOTIDE SEQUENCE [LARGE SCALE GENOMIC DNA]</scope>
</reference>
<evidence type="ECO:0000313" key="3">
    <source>
        <dbReference type="Proteomes" id="UP000177905"/>
    </source>
</evidence>
<dbReference type="InterPro" id="IPR004323">
    <property type="entry name" value="Ion_tolerance_CutA"/>
</dbReference>
<dbReference type="Pfam" id="PF03091">
    <property type="entry name" value="CutA1"/>
    <property type="match status" value="1"/>
</dbReference>
<name>A0A1F4S2J2_UNCSA</name>
<dbReference type="GO" id="GO:0010038">
    <property type="term" value="P:response to metal ion"/>
    <property type="evidence" value="ECO:0007669"/>
    <property type="project" value="InterPro"/>
</dbReference>
<dbReference type="PANTHER" id="PTHR23419">
    <property type="entry name" value="DIVALENT CATION TOLERANCE CUTA-RELATED"/>
    <property type="match status" value="1"/>
</dbReference>
<dbReference type="InterPro" id="IPR015867">
    <property type="entry name" value="N-reg_PII/ATP_PRibTrfase_C"/>
</dbReference>
<evidence type="ECO:0000313" key="2">
    <source>
        <dbReference type="EMBL" id="OGC14652.1"/>
    </source>
</evidence>
<sequence>MTHYIQVLTTVKHRKEGRKIGRKLVNDKLAACVQILGPISSIYEWKSKLEETKEWICVIKTRGDLYQKVEAAIKEMHSYEMPEIIAMPITCGSKDYFDWADKSTL</sequence>
<dbReference type="AlphaFoldDB" id="A0A1F4S2J2"/>
<dbReference type="PANTHER" id="PTHR23419:SF8">
    <property type="entry name" value="FI09726P"/>
    <property type="match status" value="1"/>
</dbReference>
<dbReference type="InterPro" id="IPR011322">
    <property type="entry name" value="N-reg_PII-like_a/b"/>
</dbReference>
<accession>A0A1F4S2J2</accession>
<comment type="similarity">
    <text evidence="1">Belongs to the CutA family.</text>
</comment>
<dbReference type="Gene3D" id="3.30.70.120">
    <property type="match status" value="1"/>
</dbReference>
<proteinExistence type="inferred from homology"/>
<comment type="caution">
    <text evidence="2">The sequence shown here is derived from an EMBL/GenBank/DDBJ whole genome shotgun (WGS) entry which is preliminary data.</text>
</comment>
<protein>
    <submittedName>
        <fullName evidence="2">Cytochrome C biogenesis protein CcdA</fullName>
    </submittedName>
</protein>
<dbReference type="EMBL" id="MEUA01000033">
    <property type="protein sequence ID" value="OGC14652.1"/>
    <property type="molecule type" value="Genomic_DNA"/>
</dbReference>
<dbReference type="SUPFAM" id="SSF54913">
    <property type="entry name" value="GlnB-like"/>
    <property type="match status" value="1"/>
</dbReference>
<dbReference type="Proteomes" id="UP000177905">
    <property type="component" value="Unassembled WGS sequence"/>
</dbReference>
<evidence type="ECO:0000256" key="1">
    <source>
        <dbReference type="ARBA" id="ARBA00010169"/>
    </source>
</evidence>
<dbReference type="GO" id="GO:0005507">
    <property type="term" value="F:copper ion binding"/>
    <property type="evidence" value="ECO:0007669"/>
    <property type="project" value="TreeGrafter"/>
</dbReference>
<gene>
    <name evidence="2" type="ORF">A2290_01220</name>
</gene>
<organism evidence="2 3">
    <name type="scientific">candidate division WOR-1 bacterium RIFOXYB2_FULL_36_35</name>
    <dbReference type="NCBI Taxonomy" id="1802578"/>
    <lineage>
        <taxon>Bacteria</taxon>
        <taxon>Bacillati</taxon>
        <taxon>Saganbacteria</taxon>
    </lineage>
</organism>